<proteinExistence type="predicted"/>
<evidence type="ECO:0000313" key="2">
    <source>
        <dbReference type="Proteomes" id="UP000031670"/>
    </source>
</evidence>
<gene>
    <name evidence="1" type="ORF">JCM19232_1387</name>
</gene>
<dbReference type="AlphaFoldDB" id="A0A0B8P8T2"/>
<reference evidence="1 2" key="2">
    <citation type="submission" date="2015-01" db="EMBL/GenBank/DDBJ databases">
        <authorList>
            <consortium name="NBRP consortium"/>
            <person name="Sawabe T."/>
            <person name="Meirelles P."/>
            <person name="Feng G."/>
            <person name="Sayaka M."/>
            <person name="Hattori M."/>
            <person name="Ohkuma M."/>
        </authorList>
    </citation>
    <scope>NUCLEOTIDE SEQUENCE [LARGE SCALE GENOMIC DNA]</scope>
    <source>
        <strain evidence="1 2">JCM19232</strain>
    </source>
</reference>
<name>A0A0B8P8T2_9VIBR</name>
<dbReference type="Proteomes" id="UP000031670">
    <property type="component" value="Unassembled WGS sequence"/>
</dbReference>
<comment type="caution">
    <text evidence="1">The sequence shown here is derived from an EMBL/GenBank/DDBJ whole genome shotgun (WGS) entry which is preliminary data.</text>
</comment>
<protein>
    <recommendedName>
        <fullName evidence="3">IS1 family transposase</fullName>
    </recommendedName>
</protein>
<sequence>MKELDENTLAVNFCKNPLCEDFGSLNPDNYLVSEEQSGSIKIACKSCRSVRNLLDPAELFVELTQQNQRKRNQLPCCNNDECRSFGLNVHLYPENYHSFGFSGEKQRYRCKQCQSTVVDRFSVENPQLETHVTILGLLLTGFSPKEVSKKLNIQAKTFNDHLKTMATICRQKSAIFDFHWQNSKDRFNLGSDFTRLQPSSDNGVFLIATCDLNSHYMVDHNINLTTIDSPPQSRQEAKGRLIEKSIISLHNKSHKIEHQLPVITKLKRIEEVVSERLDELNVLEDSAKIKYPLKSALVRPHYATTAHFSRIAAKIKNRPMTLFLSFDPLLGYSALNAFNYLRQQQDLDIAYLVEDAKWAEGRSSSKPEPIKEIKTRALWTLSEQRHIRGPSEQRAIGTLVESNLDARKAHAMPGLSPVTEYLNRFHALFRVTINEPRRRLRPEA</sequence>
<evidence type="ECO:0008006" key="3">
    <source>
        <dbReference type="Google" id="ProtNLM"/>
    </source>
</evidence>
<dbReference type="EMBL" id="BBSA01000008">
    <property type="protein sequence ID" value="GAM63240.1"/>
    <property type="molecule type" value="Genomic_DNA"/>
</dbReference>
<evidence type="ECO:0000313" key="1">
    <source>
        <dbReference type="EMBL" id="GAM63240.1"/>
    </source>
</evidence>
<reference evidence="1 2" key="1">
    <citation type="submission" date="2015-01" db="EMBL/GenBank/DDBJ databases">
        <title>Vibrio sp. C5 JCM 19232 whole genome shotgun sequence.</title>
        <authorList>
            <person name="Sawabe T."/>
            <person name="Meirelles P."/>
            <person name="Feng G."/>
            <person name="Sayaka M."/>
            <person name="Hattori M."/>
            <person name="Ohkuma M."/>
        </authorList>
    </citation>
    <scope>NUCLEOTIDE SEQUENCE [LARGE SCALE GENOMIC DNA]</scope>
    <source>
        <strain evidence="1 2">JCM19232</strain>
    </source>
</reference>
<organism evidence="1 2">
    <name type="scientific">Vibrio ishigakensis</name>
    <dbReference type="NCBI Taxonomy" id="1481914"/>
    <lineage>
        <taxon>Bacteria</taxon>
        <taxon>Pseudomonadati</taxon>
        <taxon>Pseudomonadota</taxon>
        <taxon>Gammaproteobacteria</taxon>
        <taxon>Vibrionales</taxon>
        <taxon>Vibrionaceae</taxon>
        <taxon>Vibrio</taxon>
    </lineage>
</organism>
<accession>A0A0B8P8T2</accession>